<dbReference type="WBParaSite" id="PS1159_v2.g15622.t1">
    <property type="protein sequence ID" value="PS1159_v2.g15622.t1"/>
    <property type="gene ID" value="PS1159_v2.g15622"/>
</dbReference>
<sequence>MFNILKYPPIYQEALIELQKLVPVKKEEPVEDDEEKFWRSLLHHHVEEKIDHEAVQTFAQKYWLPPHYLKLLKCDKDDNIGIATSPKYFDHYCKSIYWNGFEEYQEICKKEISEVDKVFCLFSVPSEGLEKMFEIAKFYSTQPLSKDMIEEYNTAMELRNELRENWNNLDEWFKTLSKFDDEDLIIANFEYRLSDINESFDKQLWKYYISFLKDNGWMIMMLRTYKCCTRLFIGDKELVEEYRQEIIEAAKNEYHVGGLVADTILWEQQFGDIKHLKSFIENVVSNVTKKDFKLKKCSSEIFSDLVSNCGYQIDRLECLREKLVEAESFFDEFATPKILIAKRRCIEEAERCIHPNFDEFLKQNFDLPGPMIHHILMNASPAVLQKLYQTCKYFYAKSKIPLCYRLILGDPEESNDYKSRYYEQSLQFTEKDMHNKQFFGLFKSIKIVNCLQLNLNSNRIFSAAIRTLNISSVKYICVTKCCGIFFDNLKYLFEKCPELKSFECPYVWFCDSNGKYMDRNTVKNFVTEYRPNLLFKF</sequence>
<evidence type="ECO:0000313" key="2">
    <source>
        <dbReference type="WBParaSite" id="PS1159_v2.g15622.t1"/>
    </source>
</evidence>
<accession>A0AC35FD94</accession>
<reference evidence="2" key="1">
    <citation type="submission" date="2022-11" db="UniProtKB">
        <authorList>
            <consortium name="WormBaseParasite"/>
        </authorList>
    </citation>
    <scope>IDENTIFICATION</scope>
</reference>
<evidence type="ECO:0000313" key="1">
    <source>
        <dbReference type="Proteomes" id="UP000887580"/>
    </source>
</evidence>
<organism evidence="1 2">
    <name type="scientific">Panagrolaimus sp. PS1159</name>
    <dbReference type="NCBI Taxonomy" id="55785"/>
    <lineage>
        <taxon>Eukaryota</taxon>
        <taxon>Metazoa</taxon>
        <taxon>Ecdysozoa</taxon>
        <taxon>Nematoda</taxon>
        <taxon>Chromadorea</taxon>
        <taxon>Rhabditida</taxon>
        <taxon>Tylenchina</taxon>
        <taxon>Panagrolaimomorpha</taxon>
        <taxon>Panagrolaimoidea</taxon>
        <taxon>Panagrolaimidae</taxon>
        <taxon>Panagrolaimus</taxon>
    </lineage>
</organism>
<proteinExistence type="predicted"/>
<protein>
    <submittedName>
        <fullName evidence="2">Uncharacterized protein</fullName>
    </submittedName>
</protein>
<dbReference type="Proteomes" id="UP000887580">
    <property type="component" value="Unplaced"/>
</dbReference>
<name>A0AC35FD94_9BILA</name>